<sequence length="669" mass="77154">MKNQNISKDMSTIGITFYLAVSLPIISCIVILLSYNIDGLDMVLSTISSLVDYSGFKTDGGWYFRLLLLLPVISISHYIGFKMLQNQETTFEIQLLQGLSVIFYTIIISIFFIGVGWVMAVYVTRAFSYMHFFGNPIERFNQIISVNPYLRAYDLLSNYIWTNIAIFYIALLVFIIIQFVLSKTLYAKKIEPFFSQYMTEKANNNRKIEGIKSSKDELNELDIKLKKLKTFEPSNFFNKNHTFIARDIENKKPIYIDDKKIINKELPHFAIVGASSSGKGVFSQVFLVQMILKNQSVIVFDPNDDDHMMKNLKYNAERMGKKFHLIDFNDYEIPQIDILQQCKKGEFRRLTNVLFPALKIRNSEGNYHAKFSRKARRVYEKVLKEADEVKCMYDLHKQVFEIYNEDYFRADNGDIPQFVQEFLDFADIPMFKVKESISIAKAIENGDVIYVSCPEMSEDDEITYLCKAFFVRVLQIIKSRRLEDTNHVFLFVDEFAEFVNKTVKSAIEQVRKKRCTILMNMTSFESLDGIDSDVKGSAVITTVKNNSLKLIYQQPHEDLSEKASKMTGEKIVNIEHNHIKRNEALQEINQIMETTQIPQKVNIYSATMLANLPPKVGIFVGQGLPRLVQTEVLKYPESVEFPTVLQAEPYSVNDSETNSEDDNDIMGAL</sequence>
<feature type="domain" description="Helicase HerA central" evidence="3">
    <location>
        <begin position="252"/>
        <end position="337"/>
    </location>
</feature>
<accession>A0A097ELX4</accession>
<keyword evidence="5" id="KW-1185">Reference proteome</keyword>
<keyword evidence="2" id="KW-0812">Transmembrane</keyword>
<proteinExistence type="predicted"/>
<feature type="transmembrane region" description="Helical" evidence="2">
    <location>
        <begin position="159"/>
        <end position="181"/>
    </location>
</feature>
<dbReference type="OrthoDB" id="5603167at2"/>
<evidence type="ECO:0000313" key="4">
    <source>
        <dbReference type="EMBL" id="AIT08543.1"/>
    </source>
</evidence>
<dbReference type="STRING" id="1547445.LO80_00190"/>
<gene>
    <name evidence="4" type="ORF">LO80_00190</name>
</gene>
<feature type="transmembrane region" description="Helical" evidence="2">
    <location>
        <begin position="101"/>
        <end position="123"/>
    </location>
</feature>
<evidence type="ECO:0000256" key="1">
    <source>
        <dbReference type="SAM" id="MobiDB-lite"/>
    </source>
</evidence>
<dbReference type="HOGENOM" id="CLU_412039_0_0_6"/>
<dbReference type="RefSeq" id="WP_040007475.1">
    <property type="nucleotide sequence ID" value="NZ_CP009574.1"/>
</dbReference>
<dbReference type="eggNOG" id="COG0433">
    <property type="taxonomic scope" value="Bacteria"/>
</dbReference>
<evidence type="ECO:0000259" key="3">
    <source>
        <dbReference type="Pfam" id="PF01935"/>
    </source>
</evidence>
<dbReference type="Pfam" id="PF01935">
    <property type="entry name" value="DUF87"/>
    <property type="match status" value="1"/>
</dbReference>
<feature type="transmembrane region" description="Helical" evidence="2">
    <location>
        <begin position="62"/>
        <end position="81"/>
    </location>
</feature>
<dbReference type="EMBL" id="CP009574">
    <property type="protein sequence ID" value="AIT08543.1"/>
    <property type="molecule type" value="Genomic_DNA"/>
</dbReference>
<feature type="transmembrane region" description="Helical" evidence="2">
    <location>
        <begin position="12"/>
        <end position="35"/>
    </location>
</feature>
<feature type="compositionally biased region" description="Acidic residues" evidence="1">
    <location>
        <begin position="657"/>
        <end position="669"/>
    </location>
</feature>
<keyword evidence="2" id="KW-1133">Transmembrane helix</keyword>
<feature type="region of interest" description="Disordered" evidence="1">
    <location>
        <begin position="650"/>
        <end position="669"/>
    </location>
</feature>
<reference evidence="4 5" key="1">
    <citation type="submission" date="2014-10" db="EMBL/GenBank/DDBJ databases">
        <title>Whole genome sequence of Francisella endociliophora strain FSC1006, isolated from a laboratory culture of the marine ciliate Euplotes raikovi.</title>
        <authorList>
            <person name="Granberg M."/>
            <person name="Backman S."/>
            <person name="Lundmark E."/>
            <person name="Nilsson E."/>
            <person name="Karlsson E."/>
            <person name="Thelaus J."/>
            <person name="Ohrman C."/>
            <person name="Larkeryd A."/>
            <person name="Stenberg P."/>
        </authorList>
    </citation>
    <scope>NUCLEOTIDE SEQUENCE [LARGE SCALE GENOMIC DNA]</scope>
    <source>
        <strain evidence="4 5">FSC1006</strain>
    </source>
</reference>
<dbReference type="InterPro" id="IPR027417">
    <property type="entry name" value="P-loop_NTPase"/>
</dbReference>
<dbReference type="Proteomes" id="UP000029672">
    <property type="component" value="Chromosome"/>
</dbReference>
<evidence type="ECO:0000313" key="5">
    <source>
        <dbReference type="Proteomes" id="UP000029672"/>
    </source>
</evidence>
<keyword evidence="2" id="KW-0472">Membrane</keyword>
<protein>
    <recommendedName>
        <fullName evidence="3">Helicase HerA central domain-containing protein</fullName>
    </recommendedName>
</protein>
<dbReference type="AlphaFoldDB" id="A0A097ELX4"/>
<dbReference type="Gene3D" id="3.40.50.300">
    <property type="entry name" value="P-loop containing nucleotide triphosphate hydrolases"/>
    <property type="match status" value="2"/>
</dbReference>
<organism evidence="4 5">
    <name type="scientific">Candidatus Francisella endociliophora</name>
    <dbReference type="NCBI Taxonomy" id="653937"/>
    <lineage>
        <taxon>Bacteria</taxon>
        <taxon>Pseudomonadati</taxon>
        <taxon>Pseudomonadota</taxon>
        <taxon>Gammaproteobacteria</taxon>
        <taxon>Thiotrichales</taxon>
        <taxon>Francisellaceae</taxon>
        <taxon>Francisella</taxon>
    </lineage>
</organism>
<dbReference type="SUPFAM" id="SSF52540">
    <property type="entry name" value="P-loop containing nucleoside triphosphate hydrolases"/>
    <property type="match status" value="1"/>
</dbReference>
<evidence type="ECO:0000256" key="2">
    <source>
        <dbReference type="SAM" id="Phobius"/>
    </source>
</evidence>
<dbReference type="InterPro" id="IPR002789">
    <property type="entry name" value="HerA_central"/>
</dbReference>
<dbReference type="KEGG" id="frf:LO80_00190"/>
<name>A0A097ELX4_9GAMM</name>